<dbReference type="InterPro" id="IPR008920">
    <property type="entry name" value="TF_FadR/GntR_C"/>
</dbReference>
<dbReference type="PROSITE" id="PS50949">
    <property type="entry name" value="HTH_GNTR"/>
    <property type="match status" value="1"/>
</dbReference>
<comment type="caution">
    <text evidence="5">The sequence shown here is derived from an EMBL/GenBank/DDBJ whole genome shotgun (WGS) entry which is preliminary data.</text>
</comment>
<evidence type="ECO:0000256" key="2">
    <source>
        <dbReference type="ARBA" id="ARBA00023125"/>
    </source>
</evidence>
<dbReference type="EMBL" id="JALQCY010000003">
    <property type="protein sequence ID" value="MCK9794424.1"/>
    <property type="molecule type" value="Genomic_DNA"/>
</dbReference>
<dbReference type="PRINTS" id="PR00035">
    <property type="entry name" value="HTHGNTR"/>
</dbReference>
<dbReference type="Pfam" id="PF00392">
    <property type="entry name" value="GntR"/>
    <property type="match status" value="1"/>
</dbReference>
<keyword evidence="3" id="KW-0804">Transcription</keyword>
<dbReference type="SUPFAM" id="SSF46785">
    <property type="entry name" value="Winged helix' DNA-binding domain"/>
    <property type="match status" value="1"/>
</dbReference>
<proteinExistence type="predicted"/>
<dbReference type="SMART" id="SM00895">
    <property type="entry name" value="FCD"/>
    <property type="match status" value="1"/>
</dbReference>
<organism evidence="5 6">
    <name type="scientific">Isoptericola peretonis</name>
    <dbReference type="NCBI Taxonomy" id="2918523"/>
    <lineage>
        <taxon>Bacteria</taxon>
        <taxon>Bacillati</taxon>
        <taxon>Actinomycetota</taxon>
        <taxon>Actinomycetes</taxon>
        <taxon>Micrococcales</taxon>
        <taxon>Promicromonosporaceae</taxon>
        <taxon>Isoptericola</taxon>
    </lineage>
</organism>
<keyword evidence="6" id="KW-1185">Reference proteome</keyword>
<accession>A0ABT0J4U2</accession>
<evidence type="ECO:0000259" key="4">
    <source>
        <dbReference type="PROSITE" id="PS50949"/>
    </source>
</evidence>
<evidence type="ECO:0000313" key="5">
    <source>
        <dbReference type="EMBL" id="MCK9794424.1"/>
    </source>
</evidence>
<keyword evidence="2" id="KW-0238">DNA-binding</keyword>
<evidence type="ECO:0000256" key="3">
    <source>
        <dbReference type="ARBA" id="ARBA00023163"/>
    </source>
</evidence>
<dbReference type="Proteomes" id="UP001651050">
    <property type="component" value="Unassembled WGS sequence"/>
</dbReference>
<dbReference type="Gene3D" id="1.10.10.10">
    <property type="entry name" value="Winged helix-like DNA-binding domain superfamily/Winged helix DNA-binding domain"/>
    <property type="match status" value="1"/>
</dbReference>
<dbReference type="PANTHER" id="PTHR43537:SF45">
    <property type="entry name" value="GNTR FAMILY REGULATORY PROTEIN"/>
    <property type="match status" value="1"/>
</dbReference>
<reference evidence="5 6" key="1">
    <citation type="submission" date="2022-02" db="EMBL/GenBank/DDBJ databases">
        <title>The car tank lid bacteriome: a reservoir of bacteria with potential in bioremediation of fuel.</title>
        <authorList>
            <person name="Vidal-Verdu A."/>
            <person name="Gomez-Martinez D."/>
            <person name="Latorre-Perez A."/>
            <person name="Pereto J."/>
            <person name="Porcar M."/>
        </authorList>
    </citation>
    <scope>NUCLEOTIDE SEQUENCE [LARGE SCALE GENOMIC DNA]</scope>
    <source>
        <strain evidence="5 6">4D.3</strain>
    </source>
</reference>
<evidence type="ECO:0000313" key="6">
    <source>
        <dbReference type="Proteomes" id="UP001651050"/>
    </source>
</evidence>
<name>A0ABT0J4U2_9MICO</name>
<dbReference type="InterPro" id="IPR036388">
    <property type="entry name" value="WH-like_DNA-bd_sf"/>
</dbReference>
<dbReference type="PANTHER" id="PTHR43537">
    <property type="entry name" value="TRANSCRIPTIONAL REGULATOR, GNTR FAMILY"/>
    <property type="match status" value="1"/>
</dbReference>
<dbReference type="CDD" id="cd07377">
    <property type="entry name" value="WHTH_GntR"/>
    <property type="match status" value="1"/>
</dbReference>
<evidence type="ECO:0000256" key="1">
    <source>
        <dbReference type="ARBA" id="ARBA00023015"/>
    </source>
</evidence>
<feature type="domain" description="HTH gntR-type" evidence="4">
    <location>
        <begin position="17"/>
        <end position="84"/>
    </location>
</feature>
<dbReference type="InterPro" id="IPR011711">
    <property type="entry name" value="GntR_C"/>
</dbReference>
<dbReference type="Pfam" id="PF07729">
    <property type="entry name" value="FCD"/>
    <property type="match status" value="1"/>
</dbReference>
<dbReference type="SMART" id="SM00345">
    <property type="entry name" value="HTH_GNTR"/>
    <property type="match status" value="1"/>
</dbReference>
<sequence length="234" mass="25725">MPSPSSQPLLTARVRGENTRRLVHTWLRRQIIDLELPPGAPLSEAEIGARLGVSRTPVRESLILLAEEGLVEVFPQRGSFVGPIRYEDVVAAQFVREAIECSSLQLGGAQAGEGDVATLRAIIVRQHEADRAGDDGAFFDLDEEFHQQLMRACGHEPAWRIVASAKAQMDRARRLSLPEGGKMTDLIEQHGAVVDALAAGDVEGAVARLREHLRVVLQDIAHIQRERPELFAQV</sequence>
<protein>
    <submittedName>
        <fullName evidence="5">GntR family transcriptional regulator</fullName>
    </submittedName>
</protein>
<dbReference type="InterPro" id="IPR036390">
    <property type="entry name" value="WH_DNA-bd_sf"/>
</dbReference>
<dbReference type="SUPFAM" id="SSF48008">
    <property type="entry name" value="GntR ligand-binding domain-like"/>
    <property type="match status" value="1"/>
</dbReference>
<dbReference type="InterPro" id="IPR000524">
    <property type="entry name" value="Tscrpt_reg_HTH_GntR"/>
</dbReference>
<dbReference type="Gene3D" id="1.20.120.530">
    <property type="entry name" value="GntR ligand-binding domain-like"/>
    <property type="match status" value="1"/>
</dbReference>
<dbReference type="RefSeq" id="WP_416344266.1">
    <property type="nucleotide sequence ID" value="NZ_JALQCY010000003.1"/>
</dbReference>
<gene>
    <name evidence="5" type="ORF">M1843_11775</name>
</gene>
<keyword evidence="1" id="KW-0805">Transcription regulation</keyword>